<proteinExistence type="predicted"/>
<evidence type="ECO:0000313" key="1">
    <source>
        <dbReference type="EMBL" id="ABM58832.1"/>
    </source>
</evidence>
<dbReference type="AlphaFoldDB" id="A1WMH5"/>
<evidence type="ECO:0000313" key="2">
    <source>
        <dbReference type="Proteomes" id="UP000000374"/>
    </source>
</evidence>
<organism evidence="1 2">
    <name type="scientific">Verminephrobacter eiseniae (strain EF01-2)</name>
    <dbReference type="NCBI Taxonomy" id="391735"/>
    <lineage>
        <taxon>Bacteria</taxon>
        <taxon>Pseudomonadati</taxon>
        <taxon>Pseudomonadota</taxon>
        <taxon>Betaproteobacteria</taxon>
        <taxon>Burkholderiales</taxon>
        <taxon>Comamonadaceae</taxon>
        <taxon>Verminephrobacter</taxon>
    </lineage>
</organism>
<name>A1WMH5_VEREI</name>
<keyword evidence="2" id="KW-1185">Reference proteome</keyword>
<protein>
    <submittedName>
        <fullName evidence="1">Uncharacterized protein</fullName>
    </submittedName>
</protein>
<gene>
    <name evidence="1" type="ordered locus">Veis_3099</name>
</gene>
<dbReference type="EMBL" id="CP000542">
    <property type="protein sequence ID" value="ABM58832.1"/>
    <property type="molecule type" value="Genomic_DNA"/>
</dbReference>
<dbReference type="HOGENOM" id="CLU_2482425_0_0_4"/>
<accession>A1WMH5</accession>
<sequence length="87" mass="9770">MPRIGAPAPVRVEFKYRGILLGSDSRVTDDVTKVPREIPVRLVGDLVLIPKEHHPMLEQHLVDKVDCLLRHIVLNDDTAQFGAKPAR</sequence>
<reference evidence="2" key="1">
    <citation type="submission" date="2006-12" db="EMBL/GenBank/DDBJ databases">
        <title>Complete sequence of chromosome 1 of Verminephrobacter eiseniae EF01-2.</title>
        <authorList>
            <person name="Copeland A."/>
            <person name="Lucas S."/>
            <person name="Lapidus A."/>
            <person name="Barry K."/>
            <person name="Detter J.C."/>
            <person name="Glavina del Rio T."/>
            <person name="Dalin E."/>
            <person name="Tice H."/>
            <person name="Pitluck S."/>
            <person name="Chertkov O."/>
            <person name="Brettin T."/>
            <person name="Bruce D."/>
            <person name="Han C."/>
            <person name="Tapia R."/>
            <person name="Gilna P."/>
            <person name="Schmutz J."/>
            <person name="Larimer F."/>
            <person name="Land M."/>
            <person name="Hauser L."/>
            <person name="Kyrpides N."/>
            <person name="Kim E."/>
            <person name="Stahl D."/>
            <person name="Richardson P."/>
        </authorList>
    </citation>
    <scope>NUCLEOTIDE SEQUENCE [LARGE SCALE GENOMIC DNA]</scope>
    <source>
        <strain evidence="2">EF01-2</strain>
    </source>
</reference>
<dbReference type="Proteomes" id="UP000000374">
    <property type="component" value="Chromosome"/>
</dbReference>
<dbReference type="KEGG" id="vei:Veis_3099"/>